<proteinExistence type="predicted"/>
<comment type="caution">
    <text evidence="1">The sequence shown here is derived from an EMBL/GenBank/DDBJ whole genome shotgun (WGS) entry which is preliminary data.</text>
</comment>
<evidence type="ECO:0000313" key="1">
    <source>
        <dbReference type="EMBL" id="KAJ6688925.1"/>
    </source>
</evidence>
<dbReference type="EMBL" id="JAPFFL010000012">
    <property type="protein sequence ID" value="KAJ6688925.1"/>
    <property type="molecule type" value="Genomic_DNA"/>
</dbReference>
<sequence>MAALVLLLHSTVAGFTLLHRSSFFWNQFFPLKLERKSQSACRITNQIQCTVFTWHGESLLSLTCYIIFEKFIRLGPLDRWFSAHRRLWRPSLSYRRRFSAVA</sequence>
<reference evidence="1" key="1">
    <citation type="submission" date="2022-11" db="EMBL/GenBank/DDBJ databases">
        <authorList>
            <person name="Hyden B.L."/>
            <person name="Feng K."/>
            <person name="Yates T."/>
            <person name="Jawdy S."/>
            <person name="Smart L.B."/>
            <person name="Muchero W."/>
        </authorList>
    </citation>
    <scope>NUCLEOTIDE SEQUENCE</scope>
    <source>
        <tissue evidence="1">Shoot tip</tissue>
    </source>
</reference>
<protein>
    <submittedName>
        <fullName evidence="1">Uncharacterized protein</fullName>
    </submittedName>
</protein>
<dbReference type="AlphaFoldDB" id="A0A9Q0STW8"/>
<organism evidence="1 2">
    <name type="scientific">Salix viminalis</name>
    <name type="common">Common osier</name>
    <name type="synonym">Basket willow</name>
    <dbReference type="NCBI Taxonomy" id="40686"/>
    <lineage>
        <taxon>Eukaryota</taxon>
        <taxon>Viridiplantae</taxon>
        <taxon>Streptophyta</taxon>
        <taxon>Embryophyta</taxon>
        <taxon>Tracheophyta</taxon>
        <taxon>Spermatophyta</taxon>
        <taxon>Magnoliopsida</taxon>
        <taxon>eudicotyledons</taxon>
        <taxon>Gunneridae</taxon>
        <taxon>Pentapetalae</taxon>
        <taxon>rosids</taxon>
        <taxon>fabids</taxon>
        <taxon>Malpighiales</taxon>
        <taxon>Salicaceae</taxon>
        <taxon>Saliceae</taxon>
        <taxon>Salix</taxon>
    </lineage>
</organism>
<dbReference type="Proteomes" id="UP001151529">
    <property type="component" value="Chromosome 8"/>
</dbReference>
<evidence type="ECO:0000313" key="2">
    <source>
        <dbReference type="Proteomes" id="UP001151529"/>
    </source>
</evidence>
<keyword evidence="2" id="KW-1185">Reference proteome</keyword>
<name>A0A9Q0STW8_SALVM</name>
<reference evidence="1" key="2">
    <citation type="journal article" date="2023" name="Int. J. Mol. Sci.">
        <title>De Novo Assembly and Annotation of 11 Diverse Shrub Willow (Salix) Genomes Reveals Novel Gene Organization in Sex-Linked Regions.</title>
        <authorList>
            <person name="Hyden B."/>
            <person name="Feng K."/>
            <person name="Yates T.B."/>
            <person name="Jawdy S."/>
            <person name="Cereghino C."/>
            <person name="Smart L.B."/>
            <person name="Muchero W."/>
        </authorList>
    </citation>
    <scope>NUCLEOTIDE SEQUENCE [LARGE SCALE GENOMIC DNA]</scope>
    <source>
        <tissue evidence="1">Shoot tip</tissue>
    </source>
</reference>
<accession>A0A9Q0STW8</accession>
<gene>
    <name evidence="1" type="ORF">OIU85_005355</name>
</gene>